<dbReference type="PANTHER" id="PTHR10192">
    <property type="entry name" value="MOLYBDOPTERIN BIOSYNTHESIS PROTEIN"/>
    <property type="match status" value="1"/>
</dbReference>
<dbReference type="InterPro" id="IPR038987">
    <property type="entry name" value="MoeA-like"/>
</dbReference>
<dbReference type="Gene3D" id="2.40.340.10">
    <property type="entry name" value="MoeA, C-terminal, domain IV"/>
    <property type="match status" value="1"/>
</dbReference>
<dbReference type="CDD" id="cd00887">
    <property type="entry name" value="MoeA"/>
    <property type="match status" value="1"/>
</dbReference>
<dbReference type="EC" id="2.10.1.1" evidence="6"/>
<dbReference type="Gene3D" id="3.90.105.10">
    <property type="entry name" value="Molybdopterin biosynthesis moea protein, domain 2"/>
    <property type="match status" value="1"/>
</dbReference>
<comment type="similarity">
    <text evidence="3 6">Belongs to the MoeA family.</text>
</comment>
<dbReference type="InterPro" id="IPR008284">
    <property type="entry name" value="MoCF_biosynth_CS"/>
</dbReference>
<dbReference type="SUPFAM" id="SSF63882">
    <property type="entry name" value="MoeA N-terminal region -like"/>
    <property type="match status" value="1"/>
</dbReference>
<evidence type="ECO:0000313" key="9">
    <source>
        <dbReference type="Proteomes" id="UP001596016"/>
    </source>
</evidence>
<comment type="function">
    <text evidence="1 6">Catalyzes the insertion of molybdate into adenylated molybdopterin with the concomitant release of AMP.</text>
</comment>
<accession>A0ABW0GXZ0</accession>
<dbReference type="EMBL" id="JBHSLL010000021">
    <property type="protein sequence ID" value="MFC5385969.1"/>
    <property type="molecule type" value="Genomic_DNA"/>
</dbReference>
<evidence type="ECO:0000256" key="5">
    <source>
        <dbReference type="ARBA" id="ARBA00047317"/>
    </source>
</evidence>
<evidence type="ECO:0000256" key="2">
    <source>
        <dbReference type="ARBA" id="ARBA00005046"/>
    </source>
</evidence>
<dbReference type="InterPro" id="IPR005111">
    <property type="entry name" value="MoeA_C_domain_IV"/>
</dbReference>
<protein>
    <recommendedName>
        <fullName evidence="6">Molybdopterin molybdenumtransferase</fullName>
        <ecNumber evidence="6">2.10.1.1</ecNumber>
    </recommendedName>
</protein>
<dbReference type="InterPro" id="IPR036688">
    <property type="entry name" value="MoeA_C_domain_IV_sf"/>
</dbReference>
<name>A0ABW0GXZ0_9HYPH</name>
<dbReference type="InterPro" id="IPR005110">
    <property type="entry name" value="MoeA_linker/N"/>
</dbReference>
<organism evidence="8 9">
    <name type="scientific">Aquamicrobium segne</name>
    <dbReference type="NCBI Taxonomy" id="469547"/>
    <lineage>
        <taxon>Bacteria</taxon>
        <taxon>Pseudomonadati</taxon>
        <taxon>Pseudomonadota</taxon>
        <taxon>Alphaproteobacteria</taxon>
        <taxon>Hyphomicrobiales</taxon>
        <taxon>Phyllobacteriaceae</taxon>
        <taxon>Aquamicrobium</taxon>
    </lineage>
</organism>
<keyword evidence="6" id="KW-0479">Metal-binding</keyword>
<dbReference type="SUPFAM" id="SSF53218">
    <property type="entry name" value="Molybdenum cofactor biosynthesis proteins"/>
    <property type="match status" value="1"/>
</dbReference>
<dbReference type="InterPro" id="IPR036425">
    <property type="entry name" value="MoaB/Mog-like_dom_sf"/>
</dbReference>
<dbReference type="InterPro" id="IPR036135">
    <property type="entry name" value="MoeA_linker/N_sf"/>
</dbReference>
<dbReference type="Pfam" id="PF00994">
    <property type="entry name" value="MoCF_biosynth"/>
    <property type="match status" value="1"/>
</dbReference>
<keyword evidence="6" id="KW-0500">Molybdenum</keyword>
<dbReference type="Gene3D" id="3.40.980.10">
    <property type="entry name" value="MoaB/Mog-like domain"/>
    <property type="match status" value="1"/>
</dbReference>
<sequence length="402" mass="41921">MALLAVEVALQRILEDVLPLGAETIPLDQAYDRVLAEPVSALRTQPPFDGSAMDGYATRGVDCAVAGARLSLIGEVAAGSVFSGSIGEHECVRIFTGAPLPSGADTVVIQENVKIPTPGVIELLEPTATGQNIRLAGIDFRQGDPLIEKGCVLGPAALSLAASANHARLAVVRRPLVAIISTGDELLPPGSTPGPGQIISSNTYGIAACARSVGADVLDLGIAPDRKDALSARVKQAMEAGADVLVTSGGASVGDHDIVREVLSTEGMILDFWKIAIRPGKPLLFGKMGKTRCLGLPGNPVASFICSQVFLKPLLARLGARPFGQHIRNAISGADMPKNGPRQDYVRAQLEERKDGQLIATPFSMQDSSMLRIMANAGGLIVRPPFAPALKMGDLCPVLIPG</sequence>
<comment type="caution">
    <text evidence="8">The sequence shown here is derived from an EMBL/GenBank/DDBJ whole genome shotgun (WGS) entry which is preliminary data.</text>
</comment>
<evidence type="ECO:0000256" key="4">
    <source>
        <dbReference type="ARBA" id="ARBA00023150"/>
    </source>
</evidence>
<evidence type="ECO:0000259" key="7">
    <source>
        <dbReference type="SMART" id="SM00852"/>
    </source>
</evidence>
<dbReference type="Pfam" id="PF03453">
    <property type="entry name" value="MoeA_N"/>
    <property type="match status" value="1"/>
</dbReference>
<dbReference type="InterPro" id="IPR001453">
    <property type="entry name" value="MoaB/Mog_dom"/>
</dbReference>
<evidence type="ECO:0000256" key="3">
    <source>
        <dbReference type="ARBA" id="ARBA00010763"/>
    </source>
</evidence>
<dbReference type="Gene3D" id="2.170.190.11">
    <property type="entry name" value="Molybdopterin biosynthesis moea protein, domain 3"/>
    <property type="match status" value="1"/>
</dbReference>
<dbReference type="RefSeq" id="WP_378228894.1">
    <property type="nucleotide sequence ID" value="NZ_JBHSLL010000021.1"/>
</dbReference>
<comment type="catalytic activity">
    <reaction evidence="5">
        <text>adenylyl-molybdopterin + molybdate = Mo-molybdopterin + AMP + H(+)</text>
        <dbReference type="Rhea" id="RHEA:35047"/>
        <dbReference type="ChEBI" id="CHEBI:15378"/>
        <dbReference type="ChEBI" id="CHEBI:36264"/>
        <dbReference type="ChEBI" id="CHEBI:62727"/>
        <dbReference type="ChEBI" id="CHEBI:71302"/>
        <dbReference type="ChEBI" id="CHEBI:456215"/>
        <dbReference type="EC" id="2.10.1.1"/>
    </reaction>
</comment>
<dbReference type="Proteomes" id="UP001596016">
    <property type="component" value="Unassembled WGS sequence"/>
</dbReference>
<dbReference type="Pfam" id="PF03454">
    <property type="entry name" value="MoeA_C"/>
    <property type="match status" value="1"/>
</dbReference>
<dbReference type="NCBIfam" id="NF045515">
    <property type="entry name" value="Glp_gephyrin"/>
    <property type="match status" value="1"/>
</dbReference>
<comment type="pathway">
    <text evidence="2 6">Cofactor biosynthesis; molybdopterin biosynthesis.</text>
</comment>
<evidence type="ECO:0000313" key="8">
    <source>
        <dbReference type="EMBL" id="MFC5385969.1"/>
    </source>
</evidence>
<dbReference type="NCBIfam" id="TIGR00177">
    <property type="entry name" value="molyb_syn"/>
    <property type="match status" value="1"/>
</dbReference>
<dbReference type="PANTHER" id="PTHR10192:SF5">
    <property type="entry name" value="GEPHYRIN"/>
    <property type="match status" value="1"/>
</dbReference>
<gene>
    <name evidence="8" type="primary">glp</name>
    <name evidence="8" type="ORF">ACFPLB_08325</name>
</gene>
<proteinExistence type="inferred from homology"/>
<dbReference type="SUPFAM" id="SSF63867">
    <property type="entry name" value="MoeA C-terminal domain-like"/>
    <property type="match status" value="1"/>
</dbReference>
<feature type="domain" description="MoaB/Mog" evidence="7">
    <location>
        <begin position="178"/>
        <end position="317"/>
    </location>
</feature>
<keyword evidence="6" id="KW-0460">Magnesium</keyword>
<keyword evidence="4 6" id="KW-0501">Molybdenum cofactor biosynthesis</keyword>
<keyword evidence="9" id="KW-1185">Reference proteome</keyword>
<comment type="cofactor">
    <cofactor evidence="6">
        <name>Mg(2+)</name>
        <dbReference type="ChEBI" id="CHEBI:18420"/>
    </cofactor>
</comment>
<dbReference type="PROSITE" id="PS01079">
    <property type="entry name" value="MOCF_BIOSYNTHESIS_2"/>
    <property type="match status" value="1"/>
</dbReference>
<evidence type="ECO:0000256" key="1">
    <source>
        <dbReference type="ARBA" id="ARBA00002901"/>
    </source>
</evidence>
<reference evidence="9" key="1">
    <citation type="journal article" date="2019" name="Int. J. Syst. Evol. Microbiol.">
        <title>The Global Catalogue of Microorganisms (GCM) 10K type strain sequencing project: providing services to taxonomists for standard genome sequencing and annotation.</title>
        <authorList>
            <consortium name="The Broad Institute Genomics Platform"/>
            <consortium name="The Broad Institute Genome Sequencing Center for Infectious Disease"/>
            <person name="Wu L."/>
            <person name="Ma J."/>
        </authorList>
    </citation>
    <scope>NUCLEOTIDE SEQUENCE [LARGE SCALE GENOMIC DNA]</scope>
    <source>
        <strain evidence="9">CGMCC 4.1415</strain>
    </source>
</reference>
<dbReference type="SMART" id="SM00852">
    <property type="entry name" value="MoCF_biosynth"/>
    <property type="match status" value="1"/>
</dbReference>
<keyword evidence="6" id="KW-0808">Transferase</keyword>
<evidence type="ECO:0000256" key="6">
    <source>
        <dbReference type="RuleBase" id="RU365090"/>
    </source>
</evidence>